<dbReference type="InterPro" id="IPR008502">
    <property type="entry name" value="Prolamin-like"/>
</dbReference>
<evidence type="ECO:0000259" key="10">
    <source>
        <dbReference type="Pfam" id="PF05617"/>
    </source>
</evidence>
<reference evidence="12" key="2">
    <citation type="submission" date="2013-12" db="EMBL/GenBank/DDBJ databases">
        <authorList>
            <person name="Yu Y."/>
            <person name="Lee S."/>
            <person name="de Baynast K."/>
            <person name="Wissotski M."/>
            <person name="Liu L."/>
            <person name="Talag J."/>
            <person name="Goicoechea J."/>
            <person name="Angelova A."/>
            <person name="Jetty R."/>
            <person name="Kudrna D."/>
            <person name="Golser W."/>
            <person name="Rivera L."/>
            <person name="Zhang J."/>
            <person name="Wing R."/>
        </authorList>
    </citation>
    <scope>NUCLEOTIDE SEQUENCE</scope>
</reference>
<dbReference type="HOGENOM" id="CLU_128969_0_0_1"/>
<dbReference type="InterPro" id="IPR044711">
    <property type="entry name" value="EC11-15"/>
</dbReference>
<keyword evidence="5" id="KW-0278">Fertilization</keyword>
<dbReference type="Gramene" id="LPERR11G03720.1">
    <property type="protein sequence ID" value="LPERR11G03720.1"/>
    <property type="gene ID" value="LPERR11G03720"/>
</dbReference>
<dbReference type="GO" id="GO:0031410">
    <property type="term" value="C:cytoplasmic vesicle"/>
    <property type="evidence" value="ECO:0007669"/>
    <property type="project" value="UniProtKB-SubCell"/>
</dbReference>
<accession>A0A0D9XPG8</accession>
<keyword evidence="4 9" id="KW-0732">Signal</keyword>
<protein>
    <recommendedName>
        <fullName evidence="10">Prolamin-like domain-containing protein</fullName>
    </recommendedName>
</protein>
<dbReference type="GO" id="GO:2000008">
    <property type="term" value="P:regulation of protein localization to cell surface"/>
    <property type="evidence" value="ECO:0007669"/>
    <property type="project" value="UniProtKB-ARBA"/>
</dbReference>
<dbReference type="AlphaFoldDB" id="A0A0D9XPG8"/>
<dbReference type="PANTHER" id="PTHR35293:SF12">
    <property type="entry name" value="EXPRESSED PROTEIN"/>
    <property type="match status" value="1"/>
</dbReference>
<keyword evidence="12" id="KW-1185">Reference proteome</keyword>
<evidence type="ECO:0000256" key="7">
    <source>
        <dbReference type="ARBA" id="ARBA00034457"/>
    </source>
</evidence>
<comment type="similarity">
    <text evidence="8">Belongs to the plant egg cell-secreted peptide family.</text>
</comment>
<dbReference type="PANTHER" id="PTHR35293">
    <property type="entry name" value="EGG CELL-SECRETED PROTEIN 1.5"/>
    <property type="match status" value="1"/>
</dbReference>
<keyword evidence="3" id="KW-0964">Secreted</keyword>
<proteinExistence type="inferred from homology"/>
<organism evidence="11 12">
    <name type="scientific">Leersia perrieri</name>
    <dbReference type="NCBI Taxonomy" id="77586"/>
    <lineage>
        <taxon>Eukaryota</taxon>
        <taxon>Viridiplantae</taxon>
        <taxon>Streptophyta</taxon>
        <taxon>Embryophyta</taxon>
        <taxon>Tracheophyta</taxon>
        <taxon>Spermatophyta</taxon>
        <taxon>Magnoliopsida</taxon>
        <taxon>Liliopsida</taxon>
        <taxon>Poales</taxon>
        <taxon>Poaceae</taxon>
        <taxon>BOP clade</taxon>
        <taxon>Oryzoideae</taxon>
        <taxon>Oryzeae</taxon>
        <taxon>Oryzinae</taxon>
        <taxon>Leersia</taxon>
    </lineage>
</organism>
<evidence type="ECO:0000256" key="3">
    <source>
        <dbReference type="ARBA" id="ARBA00022525"/>
    </source>
</evidence>
<evidence type="ECO:0000313" key="11">
    <source>
        <dbReference type="EnsemblPlants" id="LPERR11G03720.1"/>
    </source>
</evidence>
<name>A0A0D9XPG8_9ORYZ</name>
<evidence type="ECO:0000256" key="9">
    <source>
        <dbReference type="SAM" id="SignalP"/>
    </source>
</evidence>
<evidence type="ECO:0000313" key="12">
    <source>
        <dbReference type="Proteomes" id="UP000032180"/>
    </source>
</evidence>
<dbReference type="Pfam" id="PF05617">
    <property type="entry name" value="Prolamin_like"/>
    <property type="match status" value="1"/>
</dbReference>
<evidence type="ECO:0000256" key="4">
    <source>
        <dbReference type="ARBA" id="ARBA00022729"/>
    </source>
</evidence>
<dbReference type="GO" id="GO:0005576">
    <property type="term" value="C:extracellular region"/>
    <property type="evidence" value="ECO:0007669"/>
    <property type="project" value="UniProtKB-SubCell"/>
</dbReference>
<reference evidence="11" key="3">
    <citation type="submission" date="2015-04" db="UniProtKB">
        <authorList>
            <consortium name="EnsemblPlants"/>
        </authorList>
    </citation>
    <scope>IDENTIFICATION</scope>
</reference>
<reference evidence="11 12" key="1">
    <citation type="submission" date="2012-08" db="EMBL/GenBank/DDBJ databases">
        <title>Oryza genome evolution.</title>
        <authorList>
            <person name="Wing R.A."/>
        </authorList>
    </citation>
    <scope>NUCLEOTIDE SEQUENCE</scope>
</reference>
<evidence type="ECO:0000256" key="1">
    <source>
        <dbReference type="ARBA" id="ARBA00004541"/>
    </source>
</evidence>
<feature type="chain" id="PRO_5002350296" description="Prolamin-like domain-containing protein" evidence="9">
    <location>
        <begin position="31"/>
        <end position="179"/>
    </location>
</feature>
<feature type="signal peptide" evidence="9">
    <location>
        <begin position="1"/>
        <end position="30"/>
    </location>
</feature>
<evidence type="ECO:0000256" key="5">
    <source>
        <dbReference type="ARBA" id="ARBA00023279"/>
    </source>
</evidence>
<sequence length="179" mass="17749">MALAVMKLIVAAAFLADVLIFSVSGGGGWGEPGGSRNITFTPTTPTLPPLADRLQAAAEAMAAADSAGAGGSTTSTAWMAECWGAVTRLGSCTNEIVLFFVNGESYLGADCCLAIRTVTRNCWPAMLSSVGFTVEEADILRGFCDAEVGGGNGGGDVPAAAPAAANSSAVSPAPATATA</sequence>
<evidence type="ECO:0000256" key="6">
    <source>
        <dbReference type="ARBA" id="ARBA00023329"/>
    </source>
</evidence>
<keyword evidence="6" id="KW-0968">Cytoplasmic vesicle</keyword>
<comment type="subcellular location">
    <subcellularLocation>
        <location evidence="1">Cytoplasmic vesicle</location>
    </subcellularLocation>
    <subcellularLocation>
        <location evidence="2">Secreted</location>
    </subcellularLocation>
</comment>
<evidence type="ECO:0000256" key="2">
    <source>
        <dbReference type="ARBA" id="ARBA00004613"/>
    </source>
</evidence>
<dbReference type="STRING" id="77586.A0A0D9XPG8"/>
<comment type="function">
    <text evidence="7">Involved in the regulation of gamete interactions during the double fertilization and to prevent multiple-pollen tube attraction; mediates the redistribution of the gamete fusogen HAP2/GCS1 to the cell surface after secretion upon sperm arrival.</text>
</comment>
<dbReference type="EnsemblPlants" id="LPERR11G03720.1">
    <property type="protein sequence ID" value="LPERR11G03720.1"/>
    <property type="gene ID" value="LPERR11G03720"/>
</dbReference>
<dbReference type="GO" id="GO:0009567">
    <property type="term" value="P:double fertilization forming a zygote and endosperm"/>
    <property type="evidence" value="ECO:0007669"/>
    <property type="project" value="InterPro"/>
</dbReference>
<dbReference type="eggNOG" id="ENOG502S3PF">
    <property type="taxonomic scope" value="Eukaryota"/>
</dbReference>
<evidence type="ECO:0000256" key="8">
    <source>
        <dbReference type="ARBA" id="ARBA00034484"/>
    </source>
</evidence>
<feature type="domain" description="Prolamin-like" evidence="10">
    <location>
        <begin position="81"/>
        <end position="145"/>
    </location>
</feature>
<dbReference type="Proteomes" id="UP000032180">
    <property type="component" value="Chromosome 11"/>
</dbReference>
<dbReference type="GO" id="GO:0080155">
    <property type="term" value="P:regulation of double fertilization forming a zygote and endosperm"/>
    <property type="evidence" value="ECO:0007669"/>
    <property type="project" value="UniProtKB-ARBA"/>
</dbReference>